<dbReference type="SUPFAM" id="SSF55729">
    <property type="entry name" value="Acyl-CoA N-acyltransferases (Nat)"/>
    <property type="match status" value="1"/>
</dbReference>
<gene>
    <name evidence="2" type="ORF">S12H4_01629</name>
</gene>
<dbReference type="Gene3D" id="3.40.630.30">
    <property type="match status" value="1"/>
</dbReference>
<dbReference type="GO" id="GO:0016747">
    <property type="term" value="F:acyltransferase activity, transferring groups other than amino-acyl groups"/>
    <property type="evidence" value="ECO:0007669"/>
    <property type="project" value="InterPro"/>
</dbReference>
<dbReference type="InterPro" id="IPR000182">
    <property type="entry name" value="GNAT_dom"/>
</dbReference>
<proteinExistence type="predicted"/>
<feature type="non-terminal residue" evidence="2">
    <location>
        <position position="1"/>
    </location>
</feature>
<evidence type="ECO:0000313" key="2">
    <source>
        <dbReference type="EMBL" id="GAI62996.1"/>
    </source>
</evidence>
<accession>X1R7M1</accession>
<organism evidence="2">
    <name type="scientific">marine sediment metagenome</name>
    <dbReference type="NCBI Taxonomy" id="412755"/>
    <lineage>
        <taxon>unclassified sequences</taxon>
        <taxon>metagenomes</taxon>
        <taxon>ecological metagenomes</taxon>
    </lineage>
</organism>
<dbReference type="CDD" id="cd04301">
    <property type="entry name" value="NAT_SF"/>
    <property type="match status" value="1"/>
</dbReference>
<protein>
    <recommendedName>
        <fullName evidence="1">N-acetyltransferase domain-containing protein</fullName>
    </recommendedName>
</protein>
<feature type="domain" description="N-acetyltransferase" evidence="1">
    <location>
        <begin position="1"/>
        <end position="68"/>
    </location>
</feature>
<comment type="caution">
    <text evidence="2">The sequence shown here is derived from an EMBL/GenBank/DDBJ whole genome shotgun (WGS) entry which is preliminary data.</text>
</comment>
<sequence>DELIWAIQNSWYALSVYNKQKLVGFGRIISDGVHHALIVDIIVHPGYQDKGIGGEILQNLINRCKREK</sequence>
<dbReference type="InterPro" id="IPR016181">
    <property type="entry name" value="Acyl_CoA_acyltransferase"/>
</dbReference>
<evidence type="ECO:0000259" key="1">
    <source>
        <dbReference type="PROSITE" id="PS51186"/>
    </source>
</evidence>
<dbReference type="PROSITE" id="PS51186">
    <property type="entry name" value="GNAT"/>
    <property type="match status" value="1"/>
</dbReference>
<dbReference type="EMBL" id="BARW01000339">
    <property type="protein sequence ID" value="GAI62996.1"/>
    <property type="molecule type" value="Genomic_DNA"/>
</dbReference>
<dbReference type="AlphaFoldDB" id="X1R7M1"/>
<dbReference type="Pfam" id="PF00583">
    <property type="entry name" value="Acetyltransf_1"/>
    <property type="match status" value="1"/>
</dbReference>
<reference evidence="2" key="1">
    <citation type="journal article" date="2014" name="Front. Microbiol.">
        <title>High frequency of phylogenetically diverse reductive dehalogenase-homologous genes in deep subseafloor sedimentary metagenomes.</title>
        <authorList>
            <person name="Kawai M."/>
            <person name="Futagami T."/>
            <person name="Toyoda A."/>
            <person name="Takaki Y."/>
            <person name="Nishi S."/>
            <person name="Hori S."/>
            <person name="Arai W."/>
            <person name="Tsubouchi T."/>
            <person name="Morono Y."/>
            <person name="Uchiyama I."/>
            <person name="Ito T."/>
            <person name="Fujiyama A."/>
            <person name="Inagaki F."/>
            <person name="Takami H."/>
        </authorList>
    </citation>
    <scope>NUCLEOTIDE SEQUENCE</scope>
    <source>
        <strain evidence="2">Expedition CK06-06</strain>
    </source>
</reference>
<name>X1R7M1_9ZZZZ</name>